<comment type="caution">
    <text evidence="1">The sequence shown here is derived from an EMBL/GenBank/DDBJ whole genome shotgun (WGS) entry which is preliminary data.</text>
</comment>
<dbReference type="Gene3D" id="1.25.40.10">
    <property type="entry name" value="Tetratricopeptide repeat domain"/>
    <property type="match status" value="1"/>
</dbReference>
<name>A0A9N9DPK4_FUNMO</name>
<gene>
    <name evidence="1" type="ORF">FMOSSE_LOCUS11343</name>
</gene>
<accession>A0A9N9DPK4</accession>
<dbReference type="EMBL" id="CAJVPP010004346">
    <property type="protein sequence ID" value="CAG8648314.1"/>
    <property type="molecule type" value="Genomic_DNA"/>
</dbReference>
<sequence length="83" mass="9795">MLQDETNKPIFAFIDSDWFDSDEEEEDPISHNEKKYAIAWDCFVNQSEIDIPKAKYWKGHYLYNGINVSKDIDEAIKLYKEAS</sequence>
<dbReference type="AlphaFoldDB" id="A0A9N9DPK4"/>
<proteinExistence type="predicted"/>
<protein>
    <submittedName>
        <fullName evidence="1">13329_t:CDS:1</fullName>
    </submittedName>
</protein>
<evidence type="ECO:0000313" key="1">
    <source>
        <dbReference type="EMBL" id="CAG8648314.1"/>
    </source>
</evidence>
<reference evidence="1" key="1">
    <citation type="submission" date="2021-06" db="EMBL/GenBank/DDBJ databases">
        <authorList>
            <person name="Kallberg Y."/>
            <person name="Tangrot J."/>
            <person name="Rosling A."/>
        </authorList>
    </citation>
    <scope>NUCLEOTIDE SEQUENCE</scope>
    <source>
        <strain evidence="1">87-6 pot B 2015</strain>
    </source>
</reference>
<keyword evidence="2" id="KW-1185">Reference proteome</keyword>
<evidence type="ECO:0000313" key="2">
    <source>
        <dbReference type="Proteomes" id="UP000789375"/>
    </source>
</evidence>
<dbReference type="Proteomes" id="UP000789375">
    <property type="component" value="Unassembled WGS sequence"/>
</dbReference>
<dbReference type="InterPro" id="IPR011990">
    <property type="entry name" value="TPR-like_helical_dom_sf"/>
</dbReference>
<dbReference type="SUPFAM" id="SSF81901">
    <property type="entry name" value="HCP-like"/>
    <property type="match status" value="1"/>
</dbReference>
<organism evidence="1 2">
    <name type="scientific">Funneliformis mosseae</name>
    <name type="common">Endomycorrhizal fungus</name>
    <name type="synonym">Glomus mosseae</name>
    <dbReference type="NCBI Taxonomy" id="27381"/>
    <lineage>
        <taxon>Eukaryota</taxon>
        <taxon>Fungi</taxon>
        <taxon>Fungi incertae sedis</taxon>
        <taxon>Mucoromycota</taxon>
        <taxon>Glomeromycotina</taxon>
        <taxon>Glomeromycetes</taxon>
        <taxon>Glomerales</taxon>
        <taxon>Glomeraceae</taxon>
        <taxon>Funneliformis</taxon>
    </lineage>
</organism>